<gene>
    <name evidence="2" type="ORF">CYMTET_31782</name>
</gene>
<evidence type="ECO:0008006" key="4">
    <source>
        <dbReference type="Google" id="ProtNLM"/>
    </source>
</evidence>
<keyword evidence="3" id="KW-1185">Reference proteome</keyword>
<evidence type="ECO:0000313" key="2">
    <source>
        <dbReference type="EMBL" id="KAK3259224.1"/>
    </source>
</evidence>
<keyword evidence="1" id="KW-0175">Coiled coil</keyword>
<name>A0AAE0FGC6_9CHLO</name>
<organism evidence="2 3">
    <name type="scientific">Cymbomonas tetramitiformis</name>
    <dbReference type="NCBI Taxonomy" id="36881"/>
    <lineage>
        <taxon>Eukaryota</taxon>
        <taxon>Viridiplantae</taxon>
        <taxon>Chlorophyta</taxon>
        <taxon>Pyramimonadophyceae</taxon>
        <taxon>Pyramimonadales</taxon>
        <taxon>Pyramimonadaceae</taxon>
        <taxon>Cymbomonas</taxon>
    </lineage>
</organism>
<protein>
    <recommendedName>
        <fullName evidence="4">Reverse transcriptase Ty1/copia-type domain-containing protein</fullName>
    </recommendedName>
</protein>
<accession>A0AAE0FGC6</accession>
<dbReference type="AlphaFoldDB" id="A0AAE0FGC6"/>
<dbReference type="PANTHER" id="PTHR11439">
    <property type="entry name" value="GAG-POL-RELATED RETROTRANSPOSON"/>
    <property type="match status" value="1"/>
</dbReference>
<dbReference type="EMBL" id="LGRX02018932">
    <property type="protein sequence ID" value="KAK3259224.1"/>
    <property type="molecule type" value="Genomic_DNA"/>
</dbReference>
<proteinExistence type="predicted"/>
<dbReference type="CDD" id="cd09272">
    <property type="entry name" value="RNase_HI_RT_Ty1"/>
    <property type="match status" value="1"/>
</dbReference>
<sequence>MVLIYVDDFVVGCADELTSRALFHTKIMSTFTATYSGVINQFLQLKIDVTTETNDNGDVVPTKIDISNERSIEHLASKFEINTSKQQPRSPMLESLNIKLPDAKSIDRSIETPVRSIVYSLLWLARNIRPDIYYHVTYLAQFCHTPTTAEIMTAAKRILAYVYGTRDYSLTYQRDTQQPRLSVYCDADHAGDTSDRNSVSGYCIYLHGMLVDWWSKKQKSSTALSSTEAEYIAMSEACTSALGIRNTLNEYWNFDNESIPVHIDNAAVTHIATQRQLSSKLKHVEVRFHAVRQWCIGENAKFHTVWISTDDNMSDIFTKALPITKHGVPLITKHTAALLNIKDRKAQLQEQLLAAAKQQQHAAQQKLEKQQANEEIILATLRKHGLSPTT</sequence>
<reference evidence="2 3" key="1">
    <citation type="journal article" date="2015" name="Genome Biol. Evol.">
        <title>Comparative Genomics of a Bacterivorous Green Alga Reveals Evolutionary Causalities and Consequences of Phago-Mixotrophic Mode of Nutrition.</title>
        <authorList>
            <person name="Burns J.A."/>
            <person name="Paasch A."/>
            <person name="Narechania A."/>
            <person name="Kim E."/>
        </authorList>
    </citation>
    <scope>NUCLEOTIDE SEQUENCE [LARGE SCALE GENOMIC DNA]</scope>
    <source>
        <strain evidence="2 3">PLY_AMNH</strain>
    </source>
</reference>
<evidence type="ECO:0000256" key="1">
    <source>
        <dbReference type="SAM" id="Coils"/>
    </source>
</evidence>
<feature type="coiled-coil region" evidence="1">
    <location>
        <begin position="331"/>
        <end position="375"/>
    </location>
</feature>
<dbReference type="Proteomes" id="UP001190700">
    <property type="component" value="Unassembled WGS sequence"/>
</dbReference>
<dbReference type="PANTHER" id="PTHR11439:SF483">
    <property type="entry name" value="PEPTIDE SYNTHASE GLIP-LIKE, PUTATIVE (AFU_ORTHOLOGUE AFUA_3G12920)-RELATED"/>
    <property type="match status" value="1"/>
</dbReference>
<evidence type="ECO:0000313" key="3">
    <source>
        <dbReference type="Proteomes" id="UP001190700"/>
    </source>
</evidence>
<comment type="caution">
    <text evidence="2">The sequence shown here is derived from an EMBL/GenBank/DDBJ whole genome shotgun (WGS) entry which is preliminary data.</text>
</comment>